<dbReference type="Proteomes" id="UP000242222">
    <property type="component" value="Unassembled WGS sequence"/>
</dbReference>
<gene>
    <name evidence="1" type="ORF">SAMN05216516_10518</name>
</gene>
<keyword evidence="2" id="KW-1185">Reference proteome</keyword>
<dbReference type="RefSeq" id="WP_092877306.1">
    <property type="nucleotide sequence ID" value="NZ_FOVC01000005.1"/>
</dbReference>
<organism evidence="1 2">
    <name type="scientific">Izhakiella capsodis</name>
    <dbReference type="NCBI Taxonomy" id="1367852"/>
    <lineage>
        <taxon>Bacteria</taxon>
        <taxon>Pseudomonadati</taxon>
        <taxon>Pseudomonadota</taxon>
        <taxon>Gammaproteobacteria</taxon>
        <taxon>Enterobacterales</taxon>
        <taxon>Erwiniaceae</taxon>
        <taxon>Izhakiella</taxon>
    </lineage>
</organism>
<protein>
    <submittedName>
        <fullName evidence="1">Uncharacterized protein</fullName>
    </submittedName>
</protein>
<dbReference type="AlphaFoldDB" id="A0A1I4XV30"/>
<dbReference type="EMBL" id="FOVC01000005">
    <property type="protein sequence ID" value="SFN29617.1"/>
    <property type="molecule type" value="Genomic_DNA"/>
</dbReference>
<sequence>MARKEISYVVENESRDKGKEFIITEMSAWDAETLAQDIFRAMGEANFTGIPADVISMGCAGLATVGLSVLSASSPEIARDLRDRMMSTVDIVIEDDGKQQRRKVKGNLDFEEVSTIRALLDNVFKVNFDFLTIAGE</sequence>
<accession>A0A1I4XV30</accession>
<dbReference type="OrthoDB" id="7281890at2"/>
<reference evidence="2" key="1">
    <citation type="submission" date="2016-10" db="EMBL/GenBank/DDBJ databases">
        <authorList>
            <person name="Varghese N."/>
            <person name="Submissions S."/>
        </authorList>
    </citation>
    <scope>NUCLEOTIDE SEQUENCE [LARGE SCALE GENOMIC DNA]</scope>
    <source>
        <strain evidence="2">N6PO6</strain>
    </source>
</reference>
<dbReference type="STRING" id="1367852.SAMN05216516_10518"/>
<evidence type="ECO:0000313" key="2">
    <source>
        <dbReference type="Proteomes" id="UP000242222"/>
    </source>
</evidence>
<evidence type="ECO:0000313" key="1">
    <source>
        <dbReference type="EMBL" id="SFN29617.1"/>
    </source>
</evidence>
<proteinExistence type="predicted"/>
<name>A0A1I4XV30_9GAMM</name>